<organism evidence="8 9">
    <name type="scientific">Setaria italica</name>
    <name type="common">Foxtail millet</name>
    <name type="synonym">Panicum italicum</name>
    <dbReference type="NCBI Taxonomy" id="4555"/>
    <lineage>
        <taxon>Eukaryota</taxon>
        <taxon>Viridiplantae</taxon>
        <taxon>Streptophyta</taxon>
        <taxon>Embryophyta</taxon>
        <taxon>Tracheophyta</taxon>
        <taxon>Spermatophyta</taxon>
        <taxon>Magnoliopsida</taxon>
        <taxon>Liliopsida</taxon>
        <taxon>Poales</taxon>
        <taxon>Poaceae</taxon>
        <taxon>PACMAD clade</taxon>
        <taxon>Panicoideae</taxon>
        <taxon>Panicodae</taxon>
        <taxon>Paniceae</taxon>
        <taxon>Cenchrinae</taxon>
        <taxon>Setaria</taxon>
    </lineage>
</organism>
<dbReference type="AlphaFoldDB" id="K3XQX3"/>
<keyword evidence="3" id="KW-0808">Transferase</keyword>
<evidence type="ECO:0000256" key="1">
    <source>
        <dbReference type="ARBA" id="ARBA00004606"/>
    </source>
</evidence>
<dbReference type="HOGENOM" id="CLU_035559_1_0_1"/>
<dbReference type="STRING" id="4555.K3XQX3"/>
<reference evidence="7 9" key="1">
    <citation type="journal article" date="2012" name="Nat. Biotechnol.">
        <title>Reference genome sequence of the model plant Setaria.</title>
        <authorList>
            <person name="Bennetzen J.L."/>
            <person name="Schmutz J."/>
            <person name="Wang H."/>
            <person name="Percifield R."/>
            <person name="Hawkins J."/>
            <person name="Pontaroli A.C."/>
            <person name="Estep M."/>
            <person name="Feng L."/>
            <person name="Vaughn J.N."/>
            <person name="Grimwood J."/>
            <person name="Jenkins J."/>
            <person name="Barry K."/>
            <person name="Lindquist E."/>
            <person name="Hellsten U."/>
            <person name="Deshpande S."/>
            <person name="Wang X."/>
            <person name="Wu X."/>
            <person name="Mitros T."/>
            <person name="Triplett J."/>
            <person name="Yang X."/>
            <person name="Ye C.Y."/>
            <person name="Mauro-Herrera M."/>
            <person name="Wang L."/>
            <person name="Li P."/>
            <person name="Sharma M."/>
            <person name="Sharma R."/>
            <person name="Ronald P.C."/>
            <person name="Panaud O."/>
            <person name="Kellogg E.A."/>
            <person name="Brutnell T.P."/>
            <person name="Doust A.N."/>
            <person name="Tuskan G.A."/>
            <person name="Rokhsar D."/>
            <person name="Devos K.M."/>
        </authorList>
    </citation>
    <scope>NUCLEOTIDE SEQUENCE [LARGE SCALE GENOMIC DNA]</scope>
    <source>
        <strain evidence="9">cv. Yugu1</strain>
        <strain evidence="7">Yugu1</strain>
    </source>
</reference>
<dbReference type="OrthoDB" id="191334at2759"/>
<dbReference type="PANTHER" id="PTHR31042:SF73">
    <property type="match status" value="1"/>
</dbReference>
<reference evidence="7" key="2">
    <citation type="submission" date="2015-07" db="EMBL/GenBank/DDBJ databases">
        <authorList>
            <person name="Noorani M."/>
        </authorList>
    </citation>
    <scope>NUCLEOTIDE SEQUENCE</scope>
    <source>
        <strain evidence="7">Yugu1</strain>
    </source>
</reference>
<sequence length="283" mass="30559">MVKRRVTLRQETAKKNIDKKLLNLVPTLLFSLGFVLGMISDSNFPNIVAPHFRSTNALFCTVATIISPLPPVPLTPQPLHPAAYAIPTIASTYTIAAPTKNELGDVTLVAAECRLLANALLDLAIERFALLSESCIPICNFTRLYALLIGSSTSFIDSFGNHDSEGALQPQPRAVAQGLPMVRDGRRVHARGRLQRHLLPGVPRVLDVCAAVPVCLMDEHYIPKGAEVMEELVRIREDGGNRCFYNGASNGICNLFARKFAPGHARAPAPLGAQGTVMGLAFG</sequence>
<dbReference type="GO" id="GO:0016757">
    <property type="term" value="F:glycosyltransferase activity"/>
    <property type="evidence" value="ECO:0007669"/>
    <property type="project" value="UniProtKB-KW"/>
</dbReference>
<evidence type="ECO:0000256" key="5">
    <source>
        <dbReference type="ARBA" id="ARBA00023180"/>
    </source>
</evidence>
<keyword evidence="9" id="KW-1185">Reference proteome</keyword>
<dbReference type="PANTHER" id="PTHR31042">
    <property type="entry name" value="CORE-2/I-BRANCHING BETA-1,6-N-ACETYLGLUCOSAMINYLTRANSFERASE FAMILY PROTEIN-RELATED"/>
    <property type="match status" value="1"/>
</dbReference>
<proteinExistence type="predicted"/>
<evidence type="ECO:0000256" key="3">
    <source>
        <dbReference type="ARBA" id="ARBA00022679"/>
    </source>
</evidence>
<keyword evidence="6" id="KW-1133">Transmembrane helix</keyword>
<protein>
    <submittedName>
        <fullName evidence="7 8">Uncharacterized protein</fullName>
    </submittedName>
</protein>
<name>K3XQX3_SETIT</name>
<evidence type="ECO:0000313" key="9">
    <source>
        <dbReference type="Proteomes" id="UP000004995"/>
    </source>
</evidence>
<dbReference type="Proteomes" id="UP000004995">
    <property type="component" value="Unassembled WGS sequence"/>
</dbReference>
<dbReference type="EnsemblPlants" id="KQL04271">
    <property type="protein sequence ID" value="KQL04271"/>
    <property type="gene ID" value="SETIT_004312mg"/>
</dbReference>
<evidence type="ECO:0000313" key="7">
    <source>
        <dbReference type="EMBL" id="RCV24518.1"/>
    </source>
</evidence>
<dbReference type="EMBL" id="AGNK02002842">
    <property type="status" value="NOT_ANNOTATED_CDS"/>
    <property type="molecule type" value="Genomic_DNA"/>
</dbReference>
<feature type="transmembrane region" description="Helical" evidence="6">
    <location>
        <begin position="21"/>
        <end position="39"/>
    </location>
</feature>
<evidence type="ECO:0000256" key="6">
    <source>
        <dbReference type="SAM" id="Phobius"/>
    </source>
</evidence>
<gene>
    <name evidence="7" type="ORF">SETIT_5G091200v2</name>
</gene>
<dbReference type="InterPro" id="IPR003406">
    <property type="entry name" value="Glyco_trans_14"/>
</dbReference>
<dbReference type="InterPro" id="IPR044174">
    <property type="entry name" value="BC10-like"/>
</dbReference>
<evidence type="ECO:0000256" key="2">
    <source>
        <dbReference type="ARBA" id="ARBA00022676"/>
    </source>
</evidence>
<dbReference type="GO" id="GO:0016020">
    <property type="term" value="C:membrane"/>
    <property type="evidence" value="ECO:0007669"/>
    <property type="project" value="UniProtKB-SubCell"/>
</dbReference>
<reference evidence="8" key="3">
    <citation type="submission" date="2018-08" db="UniProtKB">
        <authorList>
            <consortium name="EnsemblPlants"/>
        </authorList>
    </citation>
    <scope>IDENTIFICATION</scope>
    <source>
        <strain evidence="8">Yugu1</strain>
    </source>
</reference>
<keyword evidence="4 6" id="KW-0472">Membrane</keyword>
<dbReference type="Gramene" id="KQL04271">
    <property type="protein sequence ID" value="KQL04271"/>
    <property type="gene ID" value="SETIT_004312mg"/>
</dbReference>
<dbReference type="Pfam" id="PF02485">
    <property type="entry name" value="Branch"/>
    <property type="match status" value="1"/>
</dbReference>
<keyword evidence="5" id="KW-0325">Glycoprotein</keyword>
<evidence type="ECO:0000256" key="4">
    <source>
        <dbReference type="ARBA" id="ARBA00023136"/>
    </source>
</evidence>
<comment type="subcellular location">
    <subcellularLocation>
        <location evidence="1">Membrane</location>
        <topology evidence="1">Single-pass type II membrane protein</topology>
    </subcellularLocation>
</comment>
<evidence type="ECO:0000313" key="8">
    <source>
        <dbReference type="EnsemblPlants" id="KQL04271"/>
    </source>
</evidence>
<dbReference type="EMBL" id="CM003532">
    <property type="protein sequence ID" value="RCV24518.1"/>
    <property type="molecule type" value="Genomic_DNA"/>
</dbReference>
<keyword evidence="6" id="KW-0812">Transmembrane</keyword>
<keyword evidence="2" id="KW-0328">Glycosyltransferase</keyword>
<accession>K3XQX3</accession>